<evidence type="ECO:0000313" key="2">
    <source>
        <dbReference type="Proteomes" id="UP000789570"/>
    </source>
</evidence>
<gene>
    <name evidence="1" type="ORF">FCALED_LOCUS13706</name>
</gene>
<proteinExistence type="predicted"/>
<evidence type="ECO:0000313" key="1">
    <source>
        <dbReference type="EMBL" id="CAG8706025.1"/>
    </source>
</evidence>
<feature type="non-terminal residue" evidence="1">
    <location>
        <position position="1"/>
    </location>
</feature>
<name>A0A9N9HUD1_9GLOM</name>
<dbReference type="Proteomes" id="UP000789570">
    <property type="component" value="Unassembled WGS sequence"/>
</dbReference>
<dbReference type="EMBL" id="CAJVPQ010008353">
    <property type="protein sequence ID" value="CAG8706025.1"/>
    <property type="molecule type" value="Genomic_DNA"/>
</dbReference>
<protein>
    <submittedName>
        <fullName evidence="1">14733_t:CDS:1</fullName>
    </submittedName>
</protein>
<reference evidence="1" key="1">
    <citation type="submission" date="2021-06" db="EMBL/GenBank/DDBJ databases">
        <authorList>
            <person name="Kallberg Y."/>
            <person name="Tangrot J."/>
            <person name="Rosling A."/>
        </authorList>
    </citation>
    <scope>NUCLEOTIDE SEQUENCE</scope>
    <source>
        <strain evidence="1">UK204</strain>
    </source>
</reference>
<comment type="caution">
    <text evidence="1">The sequence shown here is derived from an EMBL/GenBank/DDBJ whole genome shotgun (WGS) entry which is preliminary data.</text>
</comment>
<sequence>DNTIPMASVWDKSNLKLCEITYLQENSLTTDNLEVLANYFSLGGVSWWDYPLETVYSYVPNFSKTRE</sequence>
<keyword evidence="2" id="KW-1185">Reference proteome</keyword>
<accession>A0A9N9HUD1</accession>
<dbReference type="AlphaFoldDB" id="A0A9N9HUD1"/>
<organism evidence="1 2">
    <name type="scientific">Funneliformis caledonium</name>
    <dbReference type="NCBI Taxonomy" id="1117310"/>
    <lineage>
        <taxon>Eukaryota</taxon>
        <taxon>Fungi</taxon>
        <taxon>Fungi incertae sedis</taxon>
        <taxon>Mucoromycota</taxon>
        <taxon>Glomeromycotina</taxon>
        <taxon>Glomeromycetes</taxon>
        <taxon>Glomerales</taxon>
        <taxon>Glomeraceae</taxon>
        <taxon>Funneliformis</taxon>
    </lineage>
</organism>